<gene>
    <name evidence="2" type="ORF">ACFFP0_08580</name>
</gene>
<evidence type="ECO:0000259" key="1">
    <source>
        <dbReference type="Pfam" id="PF10074"/>
    </source>
</evidence>
<evidence type="ECO:0000313" key="2">
    <source>
        <dbReference type="EMBL" id="MFB9948901.1"/>
    </source>
</evidence>
<sequence>MQKPELDPDVADIAPDSHILTGYDEAHLVTYLRLLDAAEEDADWREVARIVLHIDPETEPERAQRAWESHMTRARWMVSNGYRHLLRGGAPN</sequence>
<dbReference type="Proteomes" id="UP001589692">
    <property type="component" value="Unassembled WGS sequence"/>
</dbReference>
<comment type="caution">
    <text evidence="2">The sequence shown here is derived from an EMBL/GenBank/DDBJ whole genome shotgun (WGS) entry which is preliminary data.</text>
</comment>
<dbReference type="EMBL" id="JBHMAA010000010">
    <property type="protein sequence ID" value="MFB9948901.1"/>
    <property type="molecule type" value="Genomic_DNA"/>
</dbReference>
<evidence type="ECO:0000313" key="3">
    <source>
        <dbReference type="Proteomes" id="UP001589692"/>
    </source>
</evidence>
<feature type="domain" description="T6SS Transcription factor RovC-like DNA binding" evidence="1">
    <location>
        <begin position="14"/>
        <end position="87"/>
    </location>
</feature>
<organism evidence="2 3">
    <name type="scientific">Rhizobium puerariae</name>
    <dbReference type="NCBI Taxonomy" id="1585791"/>
    <lineage>
        <taxon>Bacteria</taxon>
        <taxon>Pseudomonadati</taxon>
        <taxon>Pseudomonadota</taxon>
        <taxon>Alphaproteobacteria</taxon>
        <taxon>Hyphomicrobiales</taxon>
        <taxon>Rhizobiaceae</taxon>
        <taxon>Rhizobium/Agrobacterium group</taxon>
        <taxon>Rhizobium</taxon>
    </lineage>
</organism>
<reference evidence="2 3" key="1">
    <citation type="submission" date="2024-09" db="EMBL/GenBank/DDBJ databases">
        <authorList>
            <person name="Sun Q."/>
            <person name="Mori K."/>
        </authorList>
    </citation>
    <scope>NUCLEOTIDE SEQUENCE [LARGE SCALE GENOMIC DNA]</scope>
    <source>
        <strain evidence="2 3">TBRC 4938</strain>
    </source>
</reference>
<protein>
    <submittedName>
        <fullName evidence="2">DNA -binding domain-containing protein</fullName>
    </submittedName>
</protein>
<dbReference type="Pfam" id="PF10074">
    <property type="entry name" value="RovC_DNA-bd"/>
    <property type="match status" value="1"/>
</dbReference>
<accession>A0ABV6AE45</accession>
<keyword evidence="3" id="KW-1185">Reference proteome</keyword>
<dbReference type="RefSeq" id="WP_269312982.1">
    <property type="nucleotide sequence ID" value="NZ_JBHMAA010000010.1"/>
</dbReference>
<proteinExistence type="predicted"/>
<name>A0ABV6AE45_9HYPH</name>
<dbReference type="InterPro" id="IPR018754">
    <property type="entry name" value="RovC-like_DNA-bd"/>
</dbReference>